<gene>
    <name evidence="2" type="ORF">CPELLU_LOCUS10490</name>
</gene>
<evidence type="ECO:0000313" key="3">
    <source>
        <dbReference type="Proteomes" id="UP000789759"/>
    </source>
</evidence>
<dbReference type="AlphaFoldDB" id="A0A9N9EEK7"/>
<organism evidence="2 3">
    <name type="scientific">Cetraspora pellucida</name>
    <dbReference type="NCBI Taxonomy" id="1433469"/>
    <lineage>
        <taxon>Eukaryota</taxon>
        <taxon>Fungi</taxon>
        <taxon>Fungi incertae sedis</taxon>
        <taxon>Mucoromycota</taxon>
        <taxon>Glomeromycotina</taxon>
        <taxon>Glomeromycetes</taxon>
        <taxon>Diversisporales</taxon>
        <taxon>Gigasporaceae</taxon>
        <taxon>Cetraspora</taxon>
    </lineage>
</organism>
<reference evidence="2" key="1">
    <citation type="submission" date="2021-06" db="EMBL/GenBank/DDBJ databases">
        <authorList>
            <person name="Kallberg Y."/>
            <person name="Tangrot J."/>
            <person name="Rosling A."/>
        </authorList>
    </citation>
    <scope>NUCLEOTIDE SEQUENCE</scope>
    <source>
        <strain evidence="2">FL966</strain>
    </source>
</reference>
<dbReference type="Proteomes" id="UP000789759">
    <property type="component" value="Unassembled WGS sequence"/>
</dbReference>
<dbReference type="EMBL" id="CAJVQA010008675">
    <property type="protein sequence ID" value="CAG8675344.1"/>
    <property type="molecule type" value="Genomic_DNA"/>
</dbReference>
<accession>A0A9N9EEK7</accession>
<proteinExistence type="predicted"/>
<comment type="caution">
    <text evidence="2">The sequence shown here is derived from an EMBL/GenBank/DDBJ whole genome shotgun (WGS) entry which is preliminary data.</text>
</comment>
<name>A0A9N9EEK7_9GLOM</name>
<sequence>MSLDNTTSNKNSDLQYLITFKYNYYDELIINHELVRATDNEINKEQKYIKKSDKDTNIKISTRRSKERGKDREKGRGKGKEKTKGRERGKKEKEIKNKVII</sequence>
<evidence type="ECO:0000313" key="2">
    <source>
        <dbReference type="EMBL" id="CAG8675344.1"/>
    </source>
</evidence>
<feature type="region of interest" description="Disordered" evidence="1">
    <location>
        <begin position="49"/>
        <end position="101"/>
    </location>
</feature>
<evidence type="ECO:0000256" key="1">
    <source>
        <dbReference type="SAM" id="MobiDB-lite"/>
    </source>
</evidence>
<protein>
    <submittedName>
        <fullName evidence="2">14786_t:CDS:1</fullName>
    </submittedName>
</protein>
<keyword evidence="3" id="KW-1185">Reference proteome</keyword>
<feature type="compositionally biased region" description="Basic and acidic residues" evidence="1">
    <location>
        <begin position="68"/>
        <end position="101"/>
    </location>
</feature>
<dbReference type="OrthoDB" id="2476655at2759"/>